<comment type="caution">
    <text evidence="2">The sequence shown here is derived from an EMBL/GenBank/DDBJ whole genome shotgun (WGS) entry which is preliminary data.</text>
</comment>
<dbReference type="EMBL" id="CANTUW010000004">
    <property type="protein sequence ID" value="CAI7934852.1"/>
    <property type="molecule type" value="Genomic_DNA"/>
</dbReference>
<evidence type="ECO:0000313" key="2">
    <source>
        <dbReference type="EMBL" id="CAI7934852.1"/>
    </source>
</evidence>
<name>A0AA35VVZ1_9SAUR</name>
<feature type="region of interest" description="Disordered" evidence="1">
    <location>
        <begin position="1"/>
        <end position="33"/>
    </location>
</feature>
<evidence type="ECO:0000313" key="3">
    <source>
        <dbReference type="Proteomes" id="UP001178461"/>
    </source>
</evidence>
<keyword evidence="3" id="KW-1185">Reference proteome</keyword>
<protein>
    <submittedName>
        <fullName evidence="2">Uncharacterized protein</fullName>
    </submittedName>
</protein>
<dbReference type="Proteomes" id="UP001178461">
    <property type="component" value="Unassembled WGS sequence"/>
</dbReference>
<gene>
    <name evidence="2" type="ORF">PODLI_1B020784</name>
</gene>
<organism evidence="2 3">
    <name type="scientific">Podarcis lilfordi</name>
    <name type="common">Lilford's wall lizard</name>
    <dbReference type="NCBI Taxonomy" id="74358"/>
    <lineage>
        <taxon>Eukaryota</taxon>
        <taxon>Metazoa</taxon>
        <taxon>Chordata</taxon>
        <taxon>Craniata</taxon>
        <taxon>Vertebrata</taxon>
        <taxon>Euteleostomi</taxon>
        <taxon>Lepidosauria</taxon>
        <taxon>Squamata</taxon>
        <taxon>Bifurcata</taxon>
        <taxon>Unidentata</taxon>
        <taxon>Episquamata</taxon>
        <taxon>Laterata</taxon>
        <taxon>Lacertibaenia</taxon>
        <taxon>Lacertidae</taxon>
        <taxon>Podarcis</taxon>
    </lineage>
</organism>
<sequence length="135" mass="14214">MPRRMEDPGEREGTPFPQSQTMDLTSAGGWGRTGLQGSNCRLGVPLSQPAKSSCFPPSIHPSKEGLGGSGAERGGTCGAGTWGGQGGGLAGLSLPRLSMRPVKYFWSLDLMRRSQDGPRILRRAGSNAEWAPCQG</sequence>
<feature type="compositionally biased region" description="Basic and acidic residues" evidence="1">
    <location>
        <begin position="1"/>
        <end position="13"/>
    </location>
</feature>
<reference evidence="2" key="1">
    <citation type="submission" date="2022-12" db="EMBL/GenBank/DDBJ databases">
        <authorList>
            <person name="Alioto T."/>
            <person name="Alioto T."/>
            <person name="Gomez Garrido J."/>
        </authorList>
    </citation>
    <scope>NUCLEOTIDE SEQUENCE</scope>
</reference>
<accession>A0AA35VVZ1</accession>
<feature type="region of interest" description="Disordered" evidence="1">
    <location>
        <begin position="51"/>
        <end position="72"/>
    </location>
</feature>
<dbReference type="AlphaFoldDB" id="A0AA35VVZ1"/>
<evidence type="ECO:0000256" key="1">
    <source>
        <dbReference type="SAM" id="MobiDB-lite"/>
    </source>
</evidence>
<proteinExistence type="predicted"/>